<reference evidence="10" key="1">
    <citation type="submission" date="2015-07" db="EMBL/GenBank/DDBJ databases">
        <authorList>
            <person name="Graham D.E."/>
            <person name="Giannone R.J."/>
            <person name="Gulvik C.A."/>
            <person name="Hettich R.L."/>
            <person name="Klingeman D.M."/>
            <person name="Mahan K.M."/>
            <person name="Parry R.J."/>
            <person name="Spain J.C."/>
        </authorList>
    </citation>
    <scope>NUCLEOTIDE SEQUENCE [LARGE SCALE GENOMIC DNA]</scope>
    <source>
        <strain evidence="10">ATCC 27428</strain>
    </source>
</reference>
<keyword evidence="10" id="KW-1185">Reference proteome</keyword>
<feature type="transmembrane region" description="Helical" evidence="6">
    <location>
        <begin position="220"/>
        <end position="242"/>
    </location>
</feature>
<feature type="transmembrane region" description="Helical" evidence="6">
    <location>
        <begin position="21"/>
        <end position="40"/>
    </location>
</feature>
<evidence type="ECO:0000256" key="6">
    <source>
        <dbReference type="RuleBase" id="RU361157"/>
    </source>
</evidence>
<keyword evidence="6" id="KW-1003">Cell membrane</keyword>
<sequence>MTAYRALARAHFLAFLRDKASLFFTFAFPLVFILIFGLLFGSRSTPGGGRVIDSLAPGVMAWGVGNGAVFGVAYTLMHWRRNDVLRLVRMSPVPLPTVLAARFAVVLGVGIVQAVLFIAVATLPVFGLTVSAGGILLSLPVLVLGILTFFAVGLLVGNYANTPDGVAAVANCLMIPMAFLSGSFFPLSSSPGWLQGFSRVLPLRYMNDGFDKVLTGTHGAASLLGPCTGLLVFAVIFATLAVRTFKWSAES</sequence>
<dbReference type="GO" id="GO:0046677">
    <property type="term" value="P:response to antibiotic"/>
    <property type="evidence" value="ECO:0007669"/>
    <property type="project" value="UniProtKB-KW"/>
</dbReference>
<dbReference type="EMBL" id="JACHJF010000021">
    <property type="protein sequence ID" value="MBB5121809.1"/>
    <property type="molecule type" value="Genomic_DNA"/>
</dbReference>
<keyword evidence="3 6" id="KW-1133">Transmembrane helix</keyword>
<comment type="similarity">
    <text evidence="6">Belongs to the ABC-2 integral membrane protein family.</text>
</comment>
<evidence type="ECO:0000313" key="9">
    <source>
        <dbReference type="EMBL" id="PNE34679.1"/>
    </source>
</evidence>
<evidence type="ECO:0000313" key="10">
    <source>
        <dbReference type="Proteomes" id="UP000235945"/>
    </source>
</evidence>
<evidence type="ECO:0000256" key="1">
    <source>
        <dbReference type="ARBA" id="ARBA00004141"/>
    </source>
</evidence>
<dbReference type="Proteomes" id="UP000235945">
    <property type="component" value="Unassembled WGS sequence"/>
</dbReference>
<evidence type="ECO:0000256" key="3">
    <source>
        <dbReference type="ARBA" id="ARBA00022989"/>
    </source>
</evidence>
<comment type="caution">
    <text evidence="9">The sequence shown here is derived from an EMBL/GenBank/DDBJ whole genome shotgun (WGS) entry which is preliminary data.</text>
</comment>
<reference evidence="9" key="2">
    <citation type="submission" date="2015-07" db="EMBL/GenBank/DDBJ databases">
        <authorList>
            <person name="Noorani M."/>
        </authorList>
    </citation>
    <scope>NUCLEOTIDE SEQUENCE [LARGE SCALE GENOMIC DNA]</scope>
    <source>
        <strain evidence="9">ATCC 27428</strain>
    </source>
</reference>
<feature type="transmembrane region" description="Helical" evidence="6">
    <location>
        <begin position="168"/>
        <end position="187"/>
    </location>
</feature>
<feature type="transmembrane region" description="Helical" evidence="6">
    <location>
        <begin position="99"/>
        <end position="123"/>
    </location>
</feature>
<dbReference type="InterPro" id="IPR000412">
    <property type="entry name" value="ABC_2_transport"/>
</dbReference>
<evidence type="ECO:0000256" key="2">
    <source>
        <dbReference type="ARBA" id="ARBA00022692"/>
    </source>
</evidence>
<keyword evidence="6" id="KW-0813">Transport</keyword>
<dbReference type="EMBL" id="LGUI01000002">
    <property type="protein sequence ID" value="PNE34679.1"/>
    <property type="molecule type" value="Genomic_DNA"/>
</dbReference>
<dbReference type="PANTHER" id="PTHR43229:SF6">
    <property type="entry name" value="ABC-TYPE MULTIDRUG TRANSPORT SYSTEM, PERMEASE COMPONENT"/>
    <property type="match status" value="1"/>
</dbReference>
<gene>
    <name evidence="9" type="ORF">AF335_09150</name>
    <name evidence="8" type="ORF">FHS36_005278</name>
</gene>
<dbReference type="PIRSF" id="PIRSF006648">
    <property type="entry name" value="DrrB"/>
    <property type="match status" value="1"/>
</dbReference>
<dbReference type="Pfam" id="PF01061">
    <property type="entry name" value="ABC2_membrane"/>
    <property type="match status" value="1"/>
</dbReference>
<dbReference type="RefSeq" id="WP_102917786.1">
    <property type="nucleotide sequence ID" value="NZ_JACHJF010000021.1"/>
</dbReference>
<dbReference type="OrthoDB" id="9778589at2"/>
<dbReference type="AlphaFoldDB" id="A0A2N8P0Z7"/>
<keyword evidence="2 6" id="KW-0812">Transmembrane</keyword>
<dbReference type="InterPro" id="IPR047817">
    <property type="entry name" value="ABC2_TM_bact-type"/>
</dbReference>
<dbReference type="PANTHER" id="PTHR43229">
    <property type="entry name" value="NODULATION PROTEIN J"/>
    <property type="match status" value="1"/>
</dbReference>
<dbReference type="InterPro" id="IPR013525">
    <property type="entry name" value="ABC2_TM"/>
</dbReference>
<keyword evidence="5" id="KW-0046">Antibiotic resistance</keyword>
<keyword evidence="4 6" id="KW-0472">Membrane</keyword>
<comment type="subcellular location">
    <subcellularLocation>
        <location evidence="6">Cell membrane</location>
        <topology evidence="6">Multi-pass membrane protein</topology>
    </subcellularLocation>
    <subcellularLocation>
        <location evidence="1">Membrane</location>
        <topology evidence="1">Multi-pass membrane protein</topology>
    </subcellularLocation>
</comment>
<dbReference type="PROSITE" id="PS51012">
    <property type="entry name" value="ABC_TM2"/>
    <property type="match status" value="1"/>
</dbReference>
<organism evidence="9 10">
    <name type="scientific">Streptomyces eurocidicus</name>
    <name type="common">Streptoverticillium eurocidicus</name>
    <dbReference type="NCBI Taxonomy" id="66423"/>
    <lineage>
        <taxon>Bacteria</taxon>
        <taxon>Bacillati</taxon>
        <taxon>Actinomycetota</taxon>
        <taxon>Actinomycetes</taxon>
        <taxon>Kitasatosporales</taxon>
        <taxon>Streptomycetaceae</taxon>
        <taxon>Streptomyces</taxon>
    </lineage>
</organism>
<accession>A0A2N8P0Z7</accession>
<feature type="transmembrane region" description="Helical" evidence="6">
    <location>
        <begin position="60"/>
        <end position="79"/>
    </location>
</feature>
<protein>
    <recommendedName>
        <fullName evidence="6">Transport permease protein</fullName>
    </recommendedName>
</protein>
<reference evidence="8 11" key="3">
    <citation type="submission" date="2020-08" db="EMBL/GenBank/DDBJ databases">
        <title>Genomic Encyclopedia of Type Strains, Phase III (KMG-III): the genomes of soil and plant-associated and newly described type strains.</title>
        <authorList>
            <person name="Whitman W."/>
        </authorList>
    </citation>
    <scope>NUCLEOTIDE SEQUENCE [LARGE SCALE GENOMIC DNA]</scope>
    <source>
        <strain evidence="8 11">CECT 3259</strain>
    </source>
</reference>
<dbReference type="GO" id="GO:0140359">
    <property type="term" value="F:ABC-type transporter activity"/>
    <property type="evidence" value="ECO:0007669"/>
    <property type="project" value="InterPro"/>
</dbReference>
<evidence type="ECO:0000259" key="7">
    <source>
        <dbReference type="PROSITE" id="PS51012"/>
    </source>
</evidence>
<dbReference type="PRINTS" id="PR00164">
    <property type="entry name" value="ABC2TRNSPORT"/>
</dbReference>
<dbReference type="InterPro" id="IPR051784">
    <property type="entry name" value="Nod_factor_ABC_transporter"/>
</dbReference>
<evidence type="ECO:0000256" key="4">
    <source>
        <dbReference type="ARBA" id="ARBA00023136"/>
    </source>
</evidence>
<dbReference type="Proteomes" id="UP000528608">
    <property type="component" value="Unassembled WGS sequence"/>
</dbReference>
<feature type="domain" description="ABC transmembrane type-2" evidence="7">
    <location>
        <begin position="20"/>
        <end position="248"/>
    </location>
</feature>
<dbReference type="GO" id="GO:0043190">
    <property type="term" value="C:ATP-binding cassette (ABC) transporter complex"/>
    <property type="evidence" value="ECO:0007669"/>
    <property type="project" value="InterPro"/>
</dbReference>
<evidence type="ECO:0000313" key="8">
    <source>
        <dbReference type="EMBL" id="MBB5121809.1"/>
    </source>
</evidence>
<name>A0A2N8P0Z7_STREU</name>
<evidence type="ECO:0000313" key="11">
    <source>
        <dbReference type="Proteomes" id="UP000528608"/>
    </source>
</evidence>
<feature type="transmembrane region" description="Helical" evidence="6">
    <location>
        <begin position="135"/>
        <end position="156"/>
    </location>
</feature>
<proteinExistence type="inferred from homology"/>
<evidence type="ECO:0000256" key="5">
    <source>
        <dbReference type="ARBA" id="ARBA00023251"/>
    </source>
</evidence>